<accession>A0ABD3HD09</accession>
<dbReference type="EMBL" id="JBJQOH010000004">
    <property type="protein sequence ID" value="KAL3688285.1"/>
    <property type="molecule type" value="Genomic_DNA"/>
</dbReference>
<comment type="caution">
    <text evidence="2">The sequence shown here is derived from an EMBL/GenBank/DDBJ whole genome shotgun (WGS) entry which is preliminary data.</text>
</comment>
<protein>
    <submittedName>
        <fullName evidence="2">Uncharacterized protein</fullName>
    </submittedName>
</protein>
<evidence type="ECO:0000256" key="1">
    <source>
        <dbReference type="SAM" id="MobiDB-lite"/>
    </source>
</evidence>
<feature type="compositionally biased region" description="Basic residues" evidence="1">
    <location>
        <begin position="382"/>
        <end position="395"/>
    </location>
</feature>
<proteinExistence type="predicted"/>
<evidence type="ECO:0000313" key="3">
    <source>
        <dbReference type="Proteomes" id="UP001633002"/>
    </source>
</evidence>
<feature type="compositionally biased region" description="Basic and acidic residues" evidence="1">
    <location>
        <begin position="312"/>
        <end position="323"/>
    </location>
</feature>
<sequence>MGGDANSNSKYLDEFPPLGRRVEVVTPDLVEPKVVANDPKLLQQNWKNVTEKSLLERHPNWASTNFAAGEPNPYVKGLRAEDGKMVSTDELKEVVRDVNSSVNVDEFTIGDTIEVDRGFFTSRLRHLQNNAFVLCALDGAPTKERVIDWAREELWQARGIQVEQIRILARGCYLIVTGSIEQQNKALMDGPYKIQGRMVFTFPWDPKFSPRELQSSDKDGLEATEEGDSGKNTGGPGGQSQHNDGFIHVKPRRSPKVIEGEQTGLMSGAEGQSDGNASSQEDTDMEAEKTGAEENLTGAATYPRVNVETVSEDERLAGEDVSKSAEQQVGGSKPADYPGDAIVGTSLKKDKHGEISTKNKMVEVNTEGAKSKVQATTVRPKISIKKAARKNSKKR</sequence>
<feature type="compositionally biased region" description="Basic and acidic residues" evidence="1">
    <location>
        <begin position="209"/>
        <end position="221"/>
    </location>
</feature>
<organism evidence="2 3">
    <name type="scientific">Riccia sorocarpa</name>
    <dbReference type="NCBI Taxonomy" id="122646"/>
    <lineage>
        <taxon>Eukaryota</taxon>
        <taxon>Viridiplantae</taxon>
        <taxon>Streptophyta</taxon>
        <taxon>Embryophyta</taxon>
        <taxon>Marchantiophyta</taxon>
        <taxon>Marchantiopsida</taxon>
        <taxon>Marchantiidae</taxon>
        <taxon>Marchantiales</taxon>
        <taxon>Ricciaceae</taxon>
        <taxon>Riccia</taxon>
    </lineage>
</organism>
<dbReference type="AlphaFoldDB" id="A0ABD3HD09"/>
<feature type="region of interest" description="Disordered" evidence="1">
    <location>
        <begin position="265"/>
        <end position="395"/>
    </location>
</feature>
<feature type="region of interest" description="Disordered" evidence="1">
    <location>
        <begin position="209"/>
        <end position="248"/>
    </location>
</feature>
<feature type="compositionally biased region" description="Basic and acidic residues" evidence="1">
    <location>
        <begin position="347"/>
        <end position="361"/>
    </location>
</feature>
<reference evidence="2 3" key="1">
    <citation type="submission" date="2024-09" db="EMBL/GenBank/DDBJ databases">
        <title>Chromosome-scale assembly of Riccia sorocarpa.</title>
        <authorList>
            <person name="Paukszto L."/>
        </authorList>
    </citation>
    <scope>NUCLEOTIDE SEQUENCE [LARGE SCALE GENOMIC DNA]</scope>
    <source>
        <strain evidence="2">LP-2024</strain>
        <tissue evidence="2">Aerial parts of the thallus</tissue>
    </source>
</reference>
<name>A0ABD3HD09_9MARC</name>
<evidence type="ECO:0000313" key="2">
    <source>
        <dbReference type="EMBL" id="KAL3688285.1"/>
    </source>
</evidence>
<keyword evidence="3" id="KW-1185">Reference proteome</keyword>
<dbReference type="Proteomes" id="UP001633002">
    <property type="component" value="Unassembled WGS sequence"/>
</dbReference>
<gene>
    <name evidence="2" type="ORF">R1sor_014594</name>
</gene>